<accession>A0A834EVS4</accession>
<organism evidence="1 2">
    <name type="scientific">Phyllostomus discolor</name>
    <name type="common">pale spear-nosed bat</name>
    <dbReference type="NCBI Taxonomy" id="89673"/>
    <lineage>
        <taxon>Eukaryota</taxon>
        <taxon>Metazoa</taxon>
        <taxon>Chordata</taxon>
        <taxon>Craniata</taxon>
        <taxon>Vertebrata</taxon>
        <taxon>Euteleostomi</taxon>
        <taxon>Mammalia</taxon>
        <taxon>Eutheria</taxon>
        <taxon>Laurasiatheria</taxon>
        <taxon>Chiroptera</taxon>
        <taxon>Yangochiroptera</taxon>
        <taxon>Phyllostomidae</taxon>
        <taxon>Phyllostominae</taxon>
        <taxon>Phyllostomus</taxon>
    </lineage>
</organism>
<evidence type="ECO:0000313" key="1">
    <source>
        <dbReference type="EMBL" id="KAF6131106.1"/>
    </source>
</evidence>
<comment type="caution">
    <text evidence="1">The sequence shown here is derived from an EMBL/GenBank/DDBJ whole genome shotgun (WGS) entry which is preliminary data.</text>
</comment>
<name>A0A834EVS4_9CHIR</name>
<dbReference type="EMBL" id="JABVXQ010000001">
    <property type="protein sequence ID" value="KAF6131106.1"/>
    <property type="molecule type" value="Genomic_DNA"/>
</dbReference>
<gene>
    <name evidence="1" type="ORF">HJG60_008000</name>
</gene>
<proteinExistence type="predicted"/>
<evidence type="ECO:0000313" key="2">
    <source>
        <dbReference type="Proteomes" id="UP000664940"/>
    </source>
</evidence>
<reference evidence="1 2" key="1">
    <citation type="journal article" date="2020" name="Nature">
        <title>Six reference-quality genomes reveal evolution of bat adaptations.</title>
        <authorList>
            <person name="Jebb D."/>
            <person name="Huang Z."/>
            <person name="Pippel M."/>
            <person name="Hughes G.M."/>
            <person name="Lavrichenko K."/>
            <person name="Devanna P."/>
            <person name="Winkler S."/>
            <person name="Jermiin L.S."/>
            <person name="Skirmuntt E.C."/>
            <person name="Katzourakis A."/>
            <person name="Burkitt-Gray L."/>
            <person name="Ray D.A."/>
            <person name="Sullivan K.A.M."/>
            <person name="Roscito J.G."/>
            <person name="Kirilenko B.M."/>
            <person name="Davalos L.M."/>
            <person name="Corthals A.P."/>
            <person name="Power M.L."/>
            <person name="Jones G."/>
            <person name="Ransome R.D."/>
            <person name="Dechmann D.K.N."/>
            <person name="Locatelli A.G."/>
            <person name="Puechmaille S.J."/>
            <person name="Fedrigo O."/>
            <person name="Jarvis E.D."/>
            <person name="Hiller M."/>
            <person name="Vernes S.C."/>
            <person name="Myers E.W."/>
            <person name="Teeling E.C."/>
        </authorList>
    </citation>
    <scope>NUCLEOTIDE SEQUENCE [LARGE SCALE GENOMIC DNA]</scope>
    <source>
        <strain evidence="1">Bat1K_MPI-CBG_1</strain>
    </source>
</reference>
<dbReference type="Proteomes" id="UP000664940">
    <property type="component" value="Unassembled WGS sequence"/>
</dbReference>
<protein>
    <submittedName>
        <fullName evidence="1">Uncharacterized protein</fullName>
    </submittedName>
</protein>
<dbReference type="AlphaFoldDB" id="A0A834EVS4"/>
<sequence>MASKCQEGIHSHQVSSGSSALSEAWRTSSIFISSRAALLYNLVLLTPLHPDPTTSCPSHPESGLTYLFSRQGEPRASLRPLCTSTPASSFSCLTWRKRYFSRLSEAKSSTVPAFLSFYTPYITYRFFSPAIHPAPPNIT</sequence>